<evidence type="ECO:0000313" key="1">
    <source>
        <dbReference type="EMBL" id="PIO30912.1"/>
    </source>
</evidence>
<evidence type="ECO:0000313" key="2">
    <source>
        <dbReference type="Proteomes" id="UP000228934"/>
    </source>
</evidence>
<dbReference type="Proteomes" id="UP000228934">
    <property type="component" value="Unassembled WGS sequence"/>
</dbReference>
<protein>
    <submittedName>
        <fullName evidence="1">Uncharacterized protein</fullName>
    </submittedName>
</protein>
<reference evidence="2" key="1">
    <citation type="journal article" date="2017" name="Nat. Commun.">
        <title>The North American bullfrog draft genome provides insight into hormonal regulation of long noncoding RNA.</title>
        <authorList>
            <person name="Hammond S.A."/>
            <person name="Warren R.L."/>
            <person name="Vandervalk B.P."/>
            <person name="Kucuk E."/>
            <person name="Khan H."/>
            <person name="Gibb E.A."/>
            <person name="Pandoh P."/>
            <person name="Kirk H."/>
            <person name="Zhao Y."/>
            <person name="Jones M."/>
            <person name="Mungall A.J."/>
            <person name="Coope R."/>
            <person name="Pleasance S."/>
            <person name="Moore R.A."/>
            <person name="Holt R.A."/>
            <person name="Round J.M."/>
            <person name="Ohora S."/>
            <person name="Walle B.V."/>
            <person name="Veldhoen N."/>
            <person name="Helbing C.C."/>
            <person name="Birol I."/>
        </authorList>
    </citation>
    <scope>NUCLEOTIDE SEQUENCE [LARGE SCALE GENOMIC DNA]</scope>
</reference>
<proteinExistence type="predicted"/>
<gene>
    <name evidence="1" type="ORF">AB205_0163560</name>
</gene>
<dbReference type="EMBL" id="KV932824">
    <property type="protein sequence ID" value="PIO30912.1"/>
    <property type="molecule type" value="Genomic_DNA"/>
</dbReference>
<keyword evidence="2" id="KW-1185">Reference proteome</keyword>
<organism evidence="1 2">
    <name type="scientific">Aquarana catesbeiana</name>
    <name type="common">American bullfrog</name>
    <name type="synonym">Rana catesbeiana</name>
    <dbReference type="NCBI Taxonomy" id="8400"/>
    <lineage>
        <taxon>Eukaryota</taxon>
        <taxon>Metazoa</taxon>
        <taxon>Chordata</taxon>
        <taxon>Craniata</taxon>
        <taxon>Vertebrata</taxon>
        <taxon>Euteleostomi</taxon>
        <taxon>Amphibia</taxon>
        <taxon>Batrachia</taxon>
        <taxon>Anura</taxon>
        <taxon>Neobatrachia</taxon>
        <taxon>Ranoidea</taxon>
        <taxon>Ranidae</taxon>
        <taxon>Aquarana</taxon>
    </lineage>
</organism>
<dbReference type="AlphaFoldDB" id="A0A2G9RSS2"/>
<sequence length="196" mass="22485">MSVCRESHNSKYYTILHRLVKSIAVYLAEVEYFQVIVKFTQNEEGDSPSLFAFLTLSLMKSERIFQTLVCHQNMKRKGNAPMGTLGCETLVWCQLWRDFLSFSVSDMGQEVKENLPNWVHSAVRSVSQQGSAVPELYELAPLRADHSLLTCEFDVEKPASNSQWCEPSLKLPLIFIMPIQSAAVNRYCPIIYLFFF</sequence>
<accession>A0A2G9RSS2</accession>
<name>A0A2G9RSS2_AQUCT</name>